<dbReference type="InParanoid" id="A0A4S2MZR2"/>
<organism evidence="1 2">
    <name type="scientific">Ascodesmis nigricans</name>
    <dbReference type="NCBI Taxonomy" id="341454"/>
    <lineage>
        <taxon>Eukaryota</taxon>
        <taxon>Fungi</taxon>
        <taxon>Dikarya</taxon>
        <taxon>Ascomycota</taxon>
        <taxon>Pezizomycotina</taxon>
        <taxon>Pezizomycetes</taxon>
        <taxon>Pezizales</taxon>
        <taxon>Ascodesmidaceae</taxon>
        <taxon>Ascodesmis</taxon>
    </lineage>
</organism>
<evidence type="ECO:0000313" key="2">
    <source>
        <dbReference type="Proteomes" id="UP000298138"/>
    </source>
</evidence>
<sequence>MNAKYHISTHISEYTCFDMKLLIVVVLALLVITVKAAPVPEPQRGLLAAIQAAQKAALAAEKKRQVELKAKAQKAKADQFLGNV</sequence>
<dbReference type="Proteomes" id="UP000298138">
    <property type="component" value="Unassembled WGS sequence"/>
</dbReference>
<dbReference type="EMBL" id="ML220116">
    <property type="protein sequence ID" value="TGZ82133.1"/>
    <property type="molecule type" value="Genomic_DNA"/>
</dbReference>
<name>A0A4S2MZR2_9PEZI</name>
<gene>
    <name evidence="1" type="ORF">EX30DRAFT_370810</name>
</gene>
<proteinExistence type="predicted"/>
<dbReference type="AlphaFoldDB" id="A0A4S2MZR2"/>
<evidence type="ECO:0000313" key="1">
    <source>
        <dbReference type="EMBL" id="TGZ82133.1"/>
    </source>
</evidence>
<reference evidence="1 2" key="1">
    <citation type="submission" date="2019-04" db="EMBL/GenBank/DDBJ databases">
        <title>Comparative genomics and transcriptomics to analyze fruiting body development in filamentous ascomycetes.</title>
        <authorList>
            <consortium name="DOE Joint Genome Institute"/>
            <person name="Lutkenhaus R."/>
            <person name="Traeger S."/>
            <person name="Breuer J."/>
            <person name="Kuo A."/>
            <person name="Lipzen A."/>
            <person name="Pangilinan J."/>
            <person name="Dilworth D."/>
            <person name="Sandor L."/>
            <person name="Poggeler S."/>
            <person name="Barry K."/>
            <person name="Grigoriev I.V."/>
            <person name="Nowrousian M."/>
        </authorList>
    </citation>
    <scope>NUCLEOTIDE SEQUENCE [LARGE SCALE GENOMIC DNA]</scope>
    <source>
        <strain evidence="1 2">CBS 389.68</strain>
    </source>
</reference>
<keyword evidence="2" id="KW-1185">Reference proteome</keyword>
<protein>
    <submittedName>
        <fullName evidence="1">Uncharacterized protein</fullName>
    </submittedName>
</protein>
<accession>A0A4S2MZR2</accession>